<gene>
    <name evidence="1" type="ORF">A4A59_027480</name>
</gene>
<dbReference type="Proteomes" id="UP000076193">
    <property type="component" value="Plasmid unnamed1"/>
</dbReference>
<proteinExistence type="predicted"/>
<organism evidence="1 2">
    <name type="scientific">Rhizobium leguminosarum</name>
    <dbReference type="NCBI Taxonomy" id="384"/>
    <lineage>
        <taxon>Bacteria</taxon>
        <taxon>Pseudomonadati</taxon>
        <taxon>Pseudomonadota</taxon>
        <taxon>Alphaproteobacteria</taxon>
        <taxon>Hyphomicrobiales</taxon>
        <taxon>Rhizobiaceae</taxon>
        <taxon>Rhizobium/Agrobacterium group</taxon>
        <taxon>Rhizobium</taxon>
    </lineage>
</organism>
<name>A0ACD5FD50_RHILE</name>
<dbReference type="EMBL" id="CP171845">
    <property type="protein sequence ID" value="XKQ43328.1"/>
    <property type="molecule type" value="Genomic_DNA"/>
</dbReference>
<evidence type="ECO:0000313" key="2">
    <source>
        <dbReference type="Proteomes" id="UP000076193"/>
    </source>
</evidence>
<sequence length="343" mass="37375">MTDAMVVNSRPNLRQIATELGLSVTTVSRALKDGPEVHPDTIKRVKAVANAAGYVPNFHGRALRTGLTQALTAILPMETRDYLSDIAKLPLIEGLTLAAREHGYSLSIYSTTPEEDPQENLSRLIHAGGADGIVITRMVSEDPRIPFLLDRSIPFIAFGRSGSALDYAFVDVDNEGIAFQAANMLLERGCRRIALQLLTREDQYSTVRMAGYAKAMTGAGLSIDPQLIGHEDFTMEASERWVARLLDLPEPPTGLVCANELGLLGALSAARRKGLTVGRDFHIVVRDNTHMCRYLSAPLIAHTVDMVAVGRSLVEGLVRQIERPDAPHMQLVVDGKVEFIANA</sequence>
<evidence type="ECO:0000313" key="1">
    <source>
        <dbReference type="EMBL" id="XKQ43328.1"/>
    </source>
</evidence>
<geneLocation type="plasmid" evidence="1 2">
    <name>unnamed1</name>
</geneLocation>
<keyword evidence="1" id="KW-0238">DNA-binding</keyword>
<accession>A0ACD5FD50</accession>
<keyword evidence="1" id="KW-0614">Plasmid</keyword>
<protein>
    <submittedName>
        <fullName evidence="1">LacI family DNA-binding transcriptional regulator</fullName>
    </submittedName>
</protein>
<reference evidence="1" key="1">
    <citation type="submission" date="2024-10" db="EMBL/GenBank/DDBJ databases">
        <title>Strain of Rhizobium-related bacteria isolated fromm roots of Vavilovia formosa.</title>
        <authorList>
            <person name="Kimeklis A."/>
            <person name="Afonin A."/>
        </authorList>
    </citation>
    <scope>NUCLEOTIDE SEQUENCE</scope>
    <source>
        <strain evidence="1">Vaf12</strain>
    </source>
</reference>